<proteinExistence type="predicted"/>
<feature type="non-terminal residue" evidence="1">
    <location>
        <position position="118"/>
    </location>
</feature>
<protein>
    <submittedName>
        <fullName evidence="1">Uncharacterized protein</fullName>
    </submittedName>
</protein>
<accession>A0A816HT34</accession>
<feature type="non-terminal residue" evidence="1">
    <location>
        <position position="1"/>
    </location>
</feature>
<keyword evidence="2" id="KW-1185">Reference proteome</keyword>
<gene>
    <name evidence="1" type="ORF">XAT740_LOCUS63894</name>
</gene>
<organism evidence="1 2">
    <name type="scientific">Adineta ricciae</name>
    <name type="common">Rotifer</name>
    <dbReference type="NCBI Taxonomy" id="249248"/>
    <lineage>
        <taxon>Eukaryota</taxon>
        <taxon>Metazoa</taxon>
        <taxon>Spiralia</taxon>
        <taxon>Gnathifera</taxon>
        <taxon>Rotifera</taxon>
        <taxon>Eurotatoria</taxon>
        <taxon>Bdelloidea</taxon>
        <taxon>Adinetida</taxon>
        <taxon>Adinetidae</taxon>
        <taxon>Adineta</taxon>
    </lineage>
</organism>
<comment type="caution">
    <text evidence="1">The sequence shown here is derived from an EMBL/GenBank/DDBJ whole genome shotgun (WGS) entry which is preliminary data.</text>
</comment>
<evidence type="ECO:0000313" key="2">
    <source>
        <dbReference type="Proteomes" id="UP000663828"/>
    </source>
</evidence>
<dbReference type="AlphaFoldDB" id="A0A816HT34"/>
<evidence type="ECO:0000313" key="1">
    <source>
        <dbReference type="EMBL" id="CAF1690783.1"/>
    </source>
</evidence>
<name>A0A816HT34_ADIRI</name>
<reference evidence="1" key="1">
    <citation type="submission" date="2021-02" db="EMBL/GenBank/DDBJ databases">
        <authorList>
            <person name="Nowell W R."/>
        </authorList>
    </citation>
    <scope>NUCLEOTIDE SEQUENCE</scope>
</reference>
<dbReference type="Proteomes" id="UP000663828">
    <property type="component" value="Unassembled WGS sequence"/>
</dbReference>
<dbReference type="EMBL" id="CAJNOR010020744">
    <property type="protein sequence ID" value="CAF1690783.1"/>
    <property type="molecule type" value="Genomic_DNA"/>
</dbReference>
<sequence>PTAAAATEKEDDQDAALSQRFSQLSTEDAYEQLIDNTSQRDDIKDDFKQEKSDDDTPAYLSLTNTTFLRVIKNIQAVQSTFSATDLQTIATSMHHIAALRLRKHITHLCLRSGTGKLG</sequence>